<reference evidence="7 8" key="1">
    <citation type="submission" date="2011-08" db="EMBL/GenBank/DDBJ databases">
        <title>The Genome Sequence of Selenomonas noxia F0398.</title>
        <authorList>
            <consortium name="The Broad Institute Genome Sequencing Platform"/>
            <person name="Earl A."/>
            <person name="Ward D."/>
            <person name="Feldgarden M."/>
            <person name="Gevers D."/>
            <person name="Izard J."/>
            <person name="Ganesan A."/>
            <person name="Blanton J.M."/>
            <person name="Baranova O.V."/>
            <person name="Tanner A.C."/>
            <person name="Dewhirst F.E."/>
            <person name="Young S.K."/>
            <person name="Zeng Q."/>
            <person name="Gargeya S."/>
            <person name="Fitzgerald M."/>
            <person name="Haas B."/>
            <person name="Abouelleil A."/>
            <person name="Alvarado L."/>
            <person name="Arachchi H.M."/>
            <person name="Berlin A."/>
            <person name="Brown A."/>
            <person name="Chapman S.B."/>
            <person name="Chen Z."/>
            <person name="Dunbar C."/>
            <person name="Freedman E."/>
            <person name="Gearin G."/>
            <person name="Gellesch M."/>
            <person name="Goldberg J."/>
            <person name="Griggs A."/>
            <person name="Gujja S."/>
            <person name="Heiman D."/>
            <person name="Howarth C."/>
            <person name="Larson L."/>
            <person name="Lui A."/>
            <person name="MacDonald P.J.P."/>
            <person name="Montmayeur A."/>
            <person name="Murphy C."/>
            <person name="Neiman D."/>
            <person name="Pearson M."/>
            <person name="Priest M."/>
            <person name="Roberts A."/>
            <person name="Saif S."/>
            <person name="Shea T."/>
            <person name="Shenoy N."/>
            <person name="Sisk P."/>
            <person name="Stolte C."/>
            <person name="Sykes S."/>
            <person name="Wortman J."/>
            <person name="Nusbaum C."/>
            <person name="Birren B."/>
        </authorList>
    </citation>
    <scope>NUCLEOTIDE SEQUENCE [LARGE SCALE GENOMIC DNA]</scope>
    <source>
        <strain evidence="7 8">F0398</strain>
    </source>
</reference>
<dbReference type="Proteomes" id="UP000003175">
    <property type="component" value="Unassembled WGS sequence"/>
</dbReference>
<dbReference type="PANTHER" id="PTHR43673:SF2">
    <property type="entry name" value="NITROREDUCTASE"/>
    <property type="match status" value="1"/>
</dbReference>
<name>A0ABP2MT97_9FIRM</name>
<evidence type="ECO:0000313" key="7">
    <source>
        <dbReference type="EMBL" id="EHG26148.1"/>
    </source>
</evidence>
<comment type="cofactor">
    <cofactor evidence="1">
        <name>FMN</name>
        <dbReference type="ChEBI" id="CHEBI:58210"/>
    </cofactor>
</comment>
<dbReference type="Gene3D" id="3.40.109.10">
    <property type="entry name" value="NADH Oxidase"/>
    <property type="match status" value="1"/>
</dbReference>
<gene>
    <name evidence="7" type="ORF">HMPREF9432_00004</name>
</gene>
<evidence type="ECO:0000256" key="2">
    <source>
        <dbReference type="ARBA" id="ARBA00007118"/>
    </source>
</evidence>
<keyword evidence="8" id="KW-1185">Reference proteome</keyword>
<dbReference type="InterPro" id="IPR000415">
    <property type="entry name" value="Nitroreductase-like"/>
</dbReference>
<evidence type="ECO:0000259" key="6">
    <source>
        <dbReference type="Pfam" id="PF00881"/>
    </source>
</evidence>
<keyword evidence="4" id="KW-0288">FMN</keyword>
<evidence type="ECO:0000256" key="1">
    <source>
        <dbReference type="ARBA" id="ARBA00001917"/>
    </source>
</evidence>
<dbReference type="InterPro" id="IPR029479">
    <property type="entry name" value="Nitroreductase"/>
</dbReference>
<feature type="domain" description="Nitroreductase" evidence="6">
    <location>
        <begin position="9"/>
        <end position="61"/>
    </location>
</feature>
<evidence type="ECO:0000256" key="5">
    <source>
        <dbReference type="ARBA" id="ARBA00023002"/>
    </source>
</evidence>
<keyword evidence="5" id="KW-0560">Oxidoreductase</keyword>
<sequence length="175" mass="19182">MNTTLKDIIERRSIRKFKTDEVPHALIDKVIEAGLYAASGKGKQSPIIVAVTNPDLRARIARDNCRIGGWEEGTDPFYGAPVILIVLAPKEGHTSVQDGSLVLGNLMLAGHALGLGTIWINRAKEEFEEPFYQKLLKKLGIEGAYIGVGHCALGYRSGDLPKPPARRANRVYYVS</sequence>
<dbReference type="Pfam" id="PF00881">
    <property type="entry name" value="Nitroreductase"/>
    <property type="match status" value="2"/>
</dbReference>
<proteinExistence type="inferred from homology"/>
<comment type="caution">
    <text evidence="7">The sequence shown here is derived from an EMBL/GenBank/DDBJ whole genome shotgun (WGS) entry which is preliminary data.</text>
</comment>
<accession>A0ABP2MT97</accession>
<evidence type="ECO:0000256" key="3">
    <source>
        <dbReference type="ARBA" id="ARBA00022630"/>
    </source>
</evidence>
<dbReference type="EMBL" id="ADGH01000002">
    <property type="protein sequence ID" value="EHG26148.1"/>
    <property type="molecule type" value="Genomic_DNA"/>
</dbReference>
<dbReference type="PANTHER" id="PTHR43673">
    <property type="entry name" value="NAD(P)H NITROREDUCTASE YDGI-RELATED"/>
    <property type="match status" value="1"/>
</dbReference>
<dbReference type="SUPFAM" id="SSF55469">
    <property type="entry name" value="FMN-dependent nitroreductase-like"/>
    <property type="match status" value="1"/>
</dbReference>
<keyword evidence="3" id="KW-0285">Flavoprotein</keyword>
<organism evidence="7 8">
    <name type="scientific">Selenomonas noxia F0398</name>
    <dbReference type="NCBI Taxonomy" id="702437"/>
    <lineage>
        <taxon>Bacteria</taxon>
        <taxon>Bacillati</taxon>
        <taxon>Bacillota</taxon>
        <taxon>Negativicutes</taxon>
        <taxon>Selenomonadales</taxon>
        <taxon>Selenomonadaceae</taxon>
        <taxon>Selenomonas</taxon>
    </lineage>
</organism>
<protein>
    <recommendedName>
        <fullName evidence="6">Nitroreductase domain-containing protein</fullName>
    </recommendedName>
</protein>
<evidence type="ECO:0000313" key="8">
    <source>
        <dbReference type="Proteomes" id="UP000003175"/>
    </source>
</evidence>
<evidence type="ECO:0000256" key="4">
    <source>
        <dbReference type="ARBA" id="ARBA00022643"/>
    </source>
</evidence>
<dbReference type="RefSeq" id="WP_006695612.1">
    <property type="nucleotide sequence ID" value="NZ_JH376857.1"/>
</dbReference>
<feature type="domain" description="Nitroreductase" evidence="6">
    <location>
        <begin position="76"/>
        <end position="155"/>
    </location>
</feature>
<dbReference type="CDD" id="cd02136">
    <property type="entry name" value="PnbA_NfnB-like"/>
    <property type="match status" value="1"/>
</dbReference>
<comment type="similarity">
    <text evidence="2">Belongs to the nitroreductase family.</text>
</comment>